<dbReference type="EC" id="3.5.1.68" evidence="1"/>
<evidence type="ECO:0000313" key="2">
    <source>
        <dbReference type="Proteomes" id="UP001589774"/>
    </source>
</evidence>
<keyword evidence="2" id="KW-1185">Reference proteome</keyword>
<dbReference type="Pfam" id="PF05013">
    <property type="entry name" value="FGase"/>
    <property type="match status" value="1"/>
</dbReference>
<keyword evidence="1" id="KW-0378">Hydrolase</keyword>
<dbReference type="Gene3D" id="3.40.630.40">
    <property type="entry name" value="Zn-dependent exopeptidases"/>
    <property type="match status" value="1"/>
</dbReference>
<comment type="caution">
    <text evidence="1">The sequence shown here is derived from an EMBL/GenBank/DDBJ whole genome shotgun (WGS) entry which is preliminary data.</text>
</comment>
<evidence type="ECO:0000313" key="1">
    <source>
        <dbReference type="EMBL" id="MFC0319799.1"/>
    </source>
</evidence>
<accession>A0ABV6HMI0</accession>
<dbReference type="InterPro" id="IPR007709">
    <property type="entry name" value="N-FG_amidohydro"/>
</dbReference>
<dbReference type="RefSeq" id="WP_130855702.1">
    <property type="nucleotide sequence ID" value="NZ_JBHLWO010000002.1"/>
</dbReference>
<gene>
    <name evidence="1" type="ORF">ACFFI0_15865</name>
</gene>
<dbReference type="EMBL" id="JBHLWO010000002">
    <property type="protein sequence ID" value="MFC0319799.1"/>
    <property type="molecule type" value="Genomic_DNA"/>
</dbReference>
<organism evidence="1 2">
    <name type="scientific">Olivibacter oleidegradans</name>
    <dbReference type="NCBI Taxonomy" id="760123"/>
    <lineage>
        <taxon>Bacteria</taxon>
        <taxon>Pseudomonadati</taxon>
        <taxon>Bacteroidota</taxon>
        <taxon>Sphingobacteriia</taxon>
        <taxon>Sphingobacteriales</taxon>
        <taxon>Sphingobacteriaceae</taxon>
        <taxon>Olivibacter</taxon>
    </lineage>
</organism>
<dbReference type="SUPFAM" id="SSF53187">
    <property type="entry name" value="Zn-dependent exopeptidases"/>
    <property type="match status" value="1"/>
</dbReference>
<name>A0ABV6HMI0_9SPHI</name>
<protein>
    <submittedName>
        <fullName evidence="1">N-formylglutamate amidohydrolase</fullName>
        <ecNumber evidence="1">3.5.1.68</ecNumber>
    </submittedName>
</protein>
<proteinExistence type="predicted"/>
<reference evidence="1 2" key="1">
    <citation type="submission" date="2024-09" db="EMBL/GenBank/DDBJ databases">
        <authorList>
            <person name="Sun Q."/>
            <person name="Mori K."/>
        </authorList>
    </citation>
    <scope>NUCLEOTIDE SEQUENCE [LARGE SCALE GENOMIC DNA]</scope>
    <source>
        <strain evidence="1 2">CCM 7765</strain>
    </source>
</reference>
<dbReference type="GO" id="GO:0050129">
    <property type="term" value="F:N-formylglutamate deformylase activity"/>
    <property type="evidence" value="ECO:0007669"/>
    <property type="project" value="UniProtKB-EC"/>
</dbReference>
<sequence length="265" mass="30818">MESKIHIYRAKSPIIAAAIHDGHSIAPSLRSNMLLSEHERMREEDPYTAEMINFPVNRIVVDNSRFMVDLNRPRDRAIYRSPNDAWGLAVWATKLTQEQEEEILTFYDTFYLEVKKVLLDLIQSYGYFIVLDVHSYNHRRKDPYIEAISSENPEINIGTANNISKWRPIIDTFIDSLSKTTIDDHFPDVRENIKFKGGTFSNWICSQYSKFGCVLSVEFKKTFMDEWTGRVNISHLMDIQRALQASILPLETELKKLYQTASTDK</sequence>
<dbReference type="Proteomes" id="UP001589774">
    <property type="component" value="Unassembled WGS sequence"/>
</dbReference>